<keyword evidence="3" id="KW-1185">Reference proteome</keyword>
<dbReference type="RefSeq" id="WP_046328122.1">
    <property type="nucleotide sequence ID" value="NZ_CP011280.1"/>
</dbReference>
<dbReference type="STRING" id="187101.VC03_00180"/>
<dbReference type="KEGG" id="sns:VC03_00180"/>
<feature type="signal peptide" evidence="1">
    <location>
        <begin position="1"/>
        <end position="21"/>
    </location>
</feature>
<dbReference type="AlphaFoldDB" id="A0A0E3Z988"/>
<dbReference type="HOGENOM" id="CLU_148087_1_0_0"/>
<gene>
    <name evidence="2" type="ORF">VC03_00180</name>
</gene>
<protein>
    <submittedName>
        <fullName evidence="2">Uncharacterized protein</fullName>
    </submittedName>
</protein>
<dbReference type="Proteomes" id="UP000033103">
    <property type="component" value="Chromosome"/>
</dbReference>
<keyword evidence="1" id="KW-0732">Signal</keyword>
<sequence length="146" mass="16224">MKKILLIIATLLSSLLLFAHAPLLDVQDNNDGYIYLYPGFSNGAPTDDVELIVVKDKNYNGTEEARDGKMVILQSTFGKMGLKNGEVKLPKPNVGKYLVIFDAGPGHVVEKKGPKLTEKEMDAWKVAIEKDTHLGVWKDKWIGKVK</sequence>
<proteinExistence type="predicted"/>
<organism evidence="2 3">
    <name type="scientific">Sneathia vaginalis</name>
    <dbReference type="NCBI Taxonomy" id="187101"/>
    <lineage>
        <taxon>Bacteria</taxon>
        <taxon>Fusobacteriati</taxon>
        <taxon>Fusobacteriota</taxon>
        <taxon>Fusobacteriia</taxon>
        <taxon>Fusobacteriales</taxon>
        <taxon>Leptotrichiaceae</taxon>
        <taxon>Sneathia</taxon>
    </lineage>
</organism>
<name>A0A0E3Z988_9FUSO</name>
<feature type="chain" id="PRO_5002416504" evidence="1">
    <location>
        <begin position="22"/>
        <end position="146"/>
    </location>
</feature>
<evidence type="ECO:0000256" key="1">
    <source>
        <dbReference type="SAM" id="SignalP"/>
    </source>
</evidence>
<accession>A0A0E3Z988</accession>
<evidence type="ECO:0000313" key="2">
    <source>
        <dbReference type="EMBL" id="AKC95016.1"/>
    </source>
</evidence>
<dbReference type="PATRIC" id="fig|1069640.6.peg.27"/>
<evidence type="ECO:0000313" key="3">
    <source>
        <dbReference type="Proteomes" id="UP000033103"/>
    </source>
</evidence>
<reference evidence="2 3" key="1">
    <citation type="journal article" date="2012" name="BMC Genomics">
        <title>Genomic sequence analysis and characterization of Sneathia amnii sp. nov.</title>
        <authorList>
            <consortium name="Vaginal Microbiome Consortium (additional members)"/>
            <person name="Harwich M.D.Jr."/>
            <person name="Serrano M.G."/>
            <person name="Fettweis J.M."/>
            <person name="Alves J.M."/>
            <person name="Reimers M.A."/>
            <person name="Buck G.A."/>
            <person name="Jefferson K.K."/>
        </authorList>
    </citation>
    <scope>NUCLEOTIDE SEQUENCE [LARGE SCALE GENOMIC DNA]</scope>
    <source>
        <strain evidence="2 3">SN35</strain>
    </source>
</reference>
<dbReference type="EMBL" id="CP011280">
    <property type="protein sequence ID" value="AKC95016.1"/>
    <property type="molecule type" value="Genomic_DNA"/>
</dbReference>